<comment type="similarity">
    <text evidence="7">Belongs to the binding-protein-dependent transport system permease family.</text>
</comment>
<keyword evidence="2 7" id="KW-0813">Transport</keyword>
<feature type="transmembrane region" description="Helical" evidence="7">
    <location>
        <begin position="101"/>
        <end position="122"/>
    </location>
</feature>
<dbReference type="PANTHER" id="PTHR43163">
    <property type="entry name" value="DIPEPTIDE TRANSPORT SYSTEM PERMEASE PROTEIN DPPB-RELATED"/>
    <property type="match status" value="1"/>
</dbReference>
<gene>
    <name evidence="9" type="ORF">SAMN06275492_10932</name>
</gene>
<dbReference type="GO" id="GO:0005886">
    <property type="term" value="C:plasma membrane"/>
    <property type="evidence" value="ECO:0007669"/>
    <property type="project" value="UniProtKB-SubCell"/>
</dbReference>
<comment type="subcellular location">
    <subcellularLocation>
        <location evidence="1 7">Cell membrane</location>
        <topology evidence="1 7">Multi-pass membrane protein</topology>
    </subcellularLocation>
</comment>
<dbReference type="Pfam" id="PF19300">
    <property type="entry name" value="BPD_transp_1_N"/>
    <property type="match status" value="1"/>
</dbReference>
<feature type="transmembrane region" description="Helical" evidence="7">
    <location>
        <begin position="280"/>
        <end position="301"/>
    </location>
</feature>
<dbReference type="Proteomes" id="UP000193355">
    <property type="component" value="Unassembled WGS sequence"/>
</dbReference>
<keyword evidence="4 7" id="KW-0812">Transmembrane</keyword>
<evidence type="ECO:0000256" key="3">
    <source>
        <dbReference type="ARBA" id="ARBA00022475"/>
    </source>
</evidence>
<dbReference type="InterPro" id="IPR000515">
    <property type="entry name" value="MetI-like"/>
</dbReference>
<protein>
    <submittedName>
        <fullName evidence="9">Peptide/nickel transport system permease protein</fullName>
    </submittedName>
</protein>
<dbReference type="InterPro" id="IPR035906">
    <property type="entry name" value="MetI-like_sf"/>
</dbReference>
<accession>A0A1X7J8Y2</accession>
<evidence type="ECO:0000256" key="2">
    <source>
        <dbReference type="ARBA" id="ARBA00022448"/>
    </source>
</evidence>
<keyword evidence="10" id="KW-1185">Reference proteome</keyword>
<feature type="transmembrane region" description="Helical" evidence="7">
    <location>
        <begin position="134"/>
        <end position="159"/>
    </location>
</feature>
<reference evidence="10" key="1">
    <citation type="submission" date="2017-04" db="EMBL/GenBank/DDBJ databases">
        <authorList>
            <person name="Varghese N."/>
            <person name="Submissions S."/>
        </authorList>
    </citation>
    <scope>NUCLEOTIDE SEQUENCE [LARGE SCALE GENOMIC DNA]</scope>
    <source>
        <strain evidence="10">USBA 82</strain>
    </source>
</reference>
<feature type="transmembrane region" description="Helical" evidence="7">
    <location>
        <begin position="171"/>
        <end position="188"/>
    </location>
</feature>
<evidence type="ECO:0000256" key="1">
    <source>
        <dbReference type="ARBA" id="ARBA00004651"/>
    </source>
</evidence>
<evidence type="ECO:0000313" key="9">
    <source>
        <dbReference type="EMBL" id="SMG23434.1"/>
    </source>
</evidence>
<organism evidence="9 10">
    <name type="scientific">Dethiosulfovibrio salsuginis</name>
    <dbReference type="NCBI Taxonomy" id="561720"/>
    <lineage>
        <taxon>Bacteria</taxon>
        <taxon>Thermotogati</taxon>
        <taxon>Synergistota</taxon>
        <taxon>Synergistia</taxon>
        <taxon>Synergistales</taxon>
        <taxon>Dethiosulfovibrionaceae</taxon>
        <taxon>Dethiosulfovibrio</taxon>
    </lineage>
</organism>
<dbReference type="PROSITE" id="PS50928">
    <property type="entry name" value="ABC_TM1"/>
    <property type="match status" value="1"/>
</dbReference>
<evidence type="ECO:0000256" key="7">
    <source>
        <dbReference type="RuleBase" id="RU363032"/>
    </source>
</evidence>
<keyword evidence="5 7" id="KW-1133">Transmembrane helix</keyword>
<evidence type="ECO:0000256" key="5">
    <source>
        <dbReference type="ARBA" id="ARBA00022989"/>
    </source>
</evidence>
<dbReference type="Gene3D" id="1.10.3720.10">
    <property type="entry name" value="MetI-like"/>
    <property type="match status" value="1"/>
</dbReference>
<keyword evidence="6 7" id="KW-0472">Membrane</keyword>
<evidence type="ECO:0000256" key="4">
    <source>
        <dbReference type="ARBA" id="ARBA00022692"/>
    </source>
</evidence>
<dbReference type="STRING" id="561720.SAMN06275492_10932"/>
<name>A0A1X7J8Y2_9BACT</name>
<dbReference type="OrthoDB" id="9773221at2"/>
<dbReference type="RefSeq" id="WP_085544255.1">
    <property type="nucleotide sequence ID" value="NZ_FXBB01000009.1"/>
</dbReference>
<dbReference type="InterPro" id="IPR045621">
    <property type="entry name" value="BPD_transp_1_N"/>
</dbReference>
<dbReference type="CDD" id="cd06261">
    <property type="entry name" value="TM_PBP2"/>
    <property type="match status" value="1"/>
</dbReference>
<evidence type="ECO:0000256" key="6">
    <source>
        <dbReference type="ARBA" id="ARBA00023136"/>
    </source>
</evidence>
<dbReference type="EMBL" id="FXBB01000009">
    <property type="protein sequence ID" value="SMG23434.1"/>
    <property type="molecule type" value="Genomic_DNA"/>
</dbReference>
<evidence type="ECO:0000313" key="10">
    <source>
        <dbReference type="Proteomes" id="UP000193355"/>
    </source>
</evidence>
<feature type="domain" description="ABC transmembrane type-1" evidence="8">
    <location>
        <begin position="95"/>
        <end position="298"/>
    </location>
</feature>
<feature type="transmembrane region" description="Helical" evidence="7">
    <location>
        <begin position="231"/>
        <end position="260"/>
    </location>
</feature>
<feature type="transmembrane region" description="Helical" evidence="7">
    <location>
        <begin position="9"/>
        <end position="30"/>
    </location>
</feature>
<dbReference type="PANTHER" id="PTHR43163:SF6">
    <property type="entry name" value="DIPEPTIDE TRANSPORT SYSTEM PERMEASE PROTEIN DPPB-RELATED"/>
    <property type="match status" value="1"/>
</dbReference>
<proteinExistence type="inferred from homology"/>
<evidence type="ECO:0000259" key="8">
    <source>
        <dbReference type="PROSITE" id="PS50928"/>
    </source>
</evidence>
<dbReference type="Pfam" id="PF00528">
    <property type="entry name" value="BPD_transp_1"/>
    <property type="match status" value="1"/>
</dbReference>
<dbReference type="AlphaFoldDB" id="A0A1X7J8Y2"/>
<keyword evidence="3" id="KW-1003">Cell membrane</keyword>
<dbReference type="SUPFAM" id="SSF161098">
    <property type="entry name" value="MetI-like"/>
    <property type="match status" value="1"/>
</dbReference>
<sequence length="308" mass="33496">MFSYIMRRILYTIPVVWGVVTAVFILVNVVPGDPAMILMGQRGDPETLVKIRQDLGIDLPLHKQYINFMTQLIKGDLGTSYRTNEKVSTAIMGRLGATARLALWALILGTVIGVAAGIVSAVKQYSVFDYSAMIIAIAGVSAPVFWVGLLLLLIFAYGLGWLPGAGYGDGSWRYLILPVITLGVRPGALTARLTRSCMLEVLNQDYIRTAKAKGLSGNVVVMKHALKNAMIPVVTIVGTQIASLLSGAVLTETIFAWPGVGRLSVEALVARDFPMIRGTVIFMALIFLFANLIVDISYGLFDPRIRYD</sequence>
<dbReference type="GO" id="GO:0071916">
    <property type="term" value="F:dipeptide transmembrane transporter activity"/>
    <property type="evidence" value="ECO:0007669"/>
    <property type="project" value="TreeGrafter"/>
</dbReference>